<keyword evidence="2" id="KW-1185">Reference proteome</keyword>
<dbReference type="Proteomes" id="UP000775547">
    <property type="component" value="Unassembled WGS sequence"/>
</dbReference>
<reference evidence="1" key="2">
    <citation type="submission" date="2021-10" db="EMBL/GenBank/DDBJ databases">
        <title>Phylogenomics reveals ancestral predisposition of the termite-cultivated fungus Termitomyces towards a domesticated lifestyle.</title>
        <authorList>
            <person name="Auxier B."/>
            <person name="Grum-Grzhimaylo A."/>
            <person name="Cardenas M.E."/>
            <person name="Lodge J.D."/>
            <person name="Laessoe T."/>
            <person name="Pedersen O."/>
            <person name="Smith M.E."/>
            <person name="Kuyper T.W."/>
            <person name="Franco-Molano E.A."/>
            <person name="Baroni T.J."/>
            <person name="Aanen D.K."/>
        </authorList>
    </citation>
    <scope>NUCLEOTIDE SEQUENCE</scope>
    <source>
        <strain evidence="1">AP01</strain>
        <tissue evidence="1">Mycelium</tissue>
    </source>
</reference>
<organism evidence="1 2">
    <name type="scientific">Asterophora parasitica</name>
    <dbReference type="NCBI Taxonomy" id="117018"/>
    <lineage>
        <taxon>Eukaryota</taxon>
        <taxon>Fungi</taxon>
        <taxon>Dikarya</taxon>
        <taxon>Basidiomycota</taxon>
        <taxon>Agaricomycotina</taxon>
        <taxon>Agaricomycetes</taxon>
        <taxon>Agaricomycetidae</taxon>
        <taxon>Agaricales</taxon>
        <taxon>Tricholomatineae</taxon>
        <taxon>Lyophyllaceae</taxon>
        <taxon>Asterophora</taxon>
    </lineage>
</organism>
<evidence type="ECO:0000313" key="1">
    <source>
        <dbReference type="EMBL" id="KAG5642483.1"/>
    </source>
</evidence>
<reference evidence="1" key="1">
    <citation type="submission" date="2020-07" db="EMBL/GenBank/DDBJ databases">
        <authorList>
            <person name="Nieuwenhuis M."/>
            <person name="Van De Peppel L.J.J."/>
        </authorList>
    </citation>
    <scope>NUCLEOTIDE SEQUENCE</scope>
    <source>
        <strain evidence="1">AP01</strain>
        <tissue evidence="1">Mycelium</tissue>
    </source>
</reference>
<comment type="caution">
    <text evidence="1">The sequence shown here is derived from an EMBL/GenBank/DDBJ whole genome shotgun (WGS) entry which is preliminary data.</text>
</comment>
<gene>
    <name evidence="1" type="ORF">DXG03_002733</name>
</gene>
<sequence length="200" mass="22847">MGSRILANSSSTASVSIDTEVRRLLVRSNLVDERFQRIKVALTEFGGWDHFHREDYHADDDKSALVSFQGDEDRDSRRMAQKLLPTWVKYQERFLSLCEVSSAAATRARNNAHMFSKTILPTVLSETTSIAEKHGELTRFFQQMVVASDRGLVEKTARDKEIPALKDDIQTFLEKSMLLQVVRGHHLDEDMKYLSDDINA</sequence>
<proteinExistence type="predicted"/>
<protein>
    <submittedName>
        <fullName evidence="1">Uncharacterized protein</fullName>
    </submittedName>
</protein>
<evidence type="ECO:0000313" key="2">
    <source>
        <dbReference type="Proteomes" id="UP000775547"/>
    </source>
</evidence>
<name>A0A9P7G5G9_9AGAR</name>
<dbReference type="OrthoDB" id="3047406at2759"/>
<dbReference type="AlphaFoldDB" id="A0A9P7G5G9"/>
<accession>A0A9P7G5G9</accession>
<dbReference type="EMBL" id="JABCKV010000182">
    <property type="protein sequence ID" value="KAG5642483.1"/>
    <property type="molecule type" value="Genomic_DNA"/>
</dbReference>